<comment type="subcellular location">
    <subcellularLocation>
        <location evidence="1">Endomembrane system</location>
    </subcellularLocation>
</comment>
<evidence type="ECO:0000256" key="2">
    <source>
        <dbReference type="ARBA" id="ARBA00006613"/>
    </source>
</evidence>
<dbReference type="InterPro" id="IPR012295">
    <property type="entry name" value="TBP_dom_sf"/>
</dbReference>
<dbReference type="GO" id="GO:0006886">
    <property type="term" value="P:intracellular protein transport"/>
    <property type="evidence" value="ECO:0007669"/>
    <property type="project" value="InterPro"/>
</dbReference>
<dbReference type="AlphaFoldDB" id="A0A4Y1QTX6"/>
<gene>
    <name evidence="8" type="ORF">Prudu_003859</name>
</gene>
<organism evidence="8">
    <name type="scientific">Prunus dulcis</name>
    <name type="common">Almond</name>
    <name type="synonym">Amygdalus dulcis</name>
    <dbReference type="NCBI Taxonomy" id="3755"/>
    <lineage>
        <taxon>Eukaryota</taxon>
        <taxon>Viridiplantae</taxon>
        <taxon>Streptophyta</taxon>
        <taxon>Embryophyta</taxon>
        <taxon>Tracheophyta</taxon>
        <taxon>Spermatophyta</taxon>
        <taxon>Magnoliopsida</taxon>
        <taxon>eudicotyledons</taxon>
        <taxon>Gunneridae</taxon>
        <taxon>Pentapetalae</taxon>
        <taxon>rosids</taxon>
        <taxon>fabids</taxon>
        <taxon>Rosales</taxon>
        <taxon>Rosaceae</taxon>
        <taxon>Amygdaloideae</taxon>
        <taxon>Amygdaleae</taxon>
        <taxon>Prunus</taxon>
    </lineage>
</organism>
<dbReference type="GO" id="GO:0016192">
    <property type="term" value="P:vesicle-mediated transport"/>
    <property type="evidence" value="ECO:0007669"/>
    <property type="project" value="InterPro"/>
</dbReference>
<feature type="compositionally biased region" description="Low complexity" evidence="6">
    <location>
        <begin position="701"/>
        <end position="712"/>
    </location>
</feature>
<sequence>MQRSNLLPNSASSVRSPNALYTTIAVADFNSDWSWLLRHSLSDLRHRLSLPGEVADVKSQLRNLAGSRAPGVDDSKRELFKKVISYMTIGIDVSSVFGEMVMCSATSDIVLKKMCYLYVGNYAKVNPDLALLTINFLQRDCKDADPMIRGLALRSLCSLRVANLVEYLVGPLGAGLKDNNSYVRMIAVMGVLKLYHISASTCVDADFPAMLKHLLLNDRDTQVVANCLSALQEIWSLEGSTSEEVSREREILLSKPVIYYLLNRIREFSEWAQCLVLELVGKYVPADSSEIFDVMNLLEDRLQHANGAVVLATTKVFLQLTLSMTDVHQQVYERIKAPLLTLVSSGSPEQSYAVLSHLHLLVTRAPFIFSSDYKHFYCQYNEPSYVKKLKLEMLTAVANESNTYEIVTELCEYAANVDIPIARESIRAVGKIALQQYDVNAIVDRLLQFLEMEKDYVTAEALVLVKDLLRKYPQWSHDCIAVVGNISSKNVQEPKAKAALIWMLGEYSQEMQDAPYILESLIENWEDEHSAEVRLHLLTAVMKCFFKRPPETQKSLGAALAAGLADFHQDVHDRALFYYRLLQYNMSTAEQVVNPPKQAVSVFADTQSSEIKDRIFDEFNSLSVVYQQAGLKQTDILKCLQPSYMFTYKEHRGPFEFSDEIGNLSIGTESADTVAQAHRVEANDKDLLLSTSEKEETRGLNNNSSAYSAPSYDVSSVPVPTSQMSELAISNPSVPGNAPQSGFAIDDLLGLGLPAAPAPAPSPPPLKLNPKAVLDPTTFQQKWRQLPISLSQEYSITPEGVAALTTPQALLRHMQGQAIHCIASGGQSPTSKESSTFLVECIVNTSSAKAQIKIKAMIKVQPSPFHPCSNLPCPNSACHEYIKIDP</sequence>
<dbReference type="Gene3D" id="3.30.310.10">
    <property type="entry name" value="TATA-Binding Protein"/>
    <property type="match status" value="1"/>
</dbReference>
<evidence type="ECO:0000256" key="1">
    <source>
        <dbReference type="ARBA" id="ARBA00004308"/>
    </source>
</evidence>
<feature type="domain" description="Beta-adaptin appendage C-terminal subdomain" evidence="7">
    <location>
        <begin position="766"/>
        <end position="866"/>
    </location>
</feature>
<dbReference type="FunFam" id="1.25.10.10:FF:000113">
    <property type="entry name" value="Beta-adaptin-like protein A"/>
    <property type="match status" value="1"/>
</dbReference>
<evidence type="ECO:0000256" key="5">
    <source>
        <dbReference type="ARBA" id="ARBA00023136"/>
    </source>
</evidence>
<dbReference type="Pfam" id="PF01602">
    <property type="entry name" value="Adaptin_N"/>
    <property type="match status" value="1"/>
</dbReference>
<feature type="region of interest" description="Disordered" evidence="6">
    <location>
        <begin position="692"/>
        <end position="715"/>
    </location>
</feature>
<evidence type="ECO:0000256" key="4">
    <source>
        <dbReference type="ARBA" id="ARBA00022927"/>
    </source>
</evidence>
<keyword evidence="3" id="KW-0813">Transport</keyword>
<name>A0A4Y1QTX6_PRUDU</name>
<dbReference type="GO" id="GO:0012505">
    <property type="term" value="C:endomembrane system"/>
    <property type="evidence" value="ECO:0007669"/>
    <property type="project" value="UniProtKB-SubCell"/>
</dbReference>
<dbReference type="GO" id="GO:0030131">
    <property type="term" value="C:clathrin adaptor complex"/>
    <property type="evidence" value="ECO:0007669"/>
    <property type="project" value="InterPro"/>
</dbReference>
<dbReference type="InterPro" id="IPR026739">
    <property type="entry name" value="AP_beta"/>
</dbReference>
<reference evidence="8" key="1">
    <citation type="journal article" date="2019" name="Science">
        <title>Mutation of a bHLH transcription factor allowed almond domestication.</title>
        <authorList>
            <person name="Sanchez-Perez R."/>
            <person name="Pavan S."/>
            <person name="Mazzeo R."/>
            <person name="Moldovan C."/>
            <person name="Aiese Cigliano R."/>
            <person name="Del Cueto J."/>
            <person name="Ricciardi F."/>
            <person name="Lotti C."/>
            <person name="Ricciardi L."/>
            <person name="Dicenta F."/>
            <person name="Lopez-Marques R.L."/>
            <person name="Lindberg Moller B."/>
        </authorList>
    </citation>
    <scope>NUCLEOTIDE SEQUENCE</scope>
</reference>
<keyword evidence="4" id="KW-0653">Protein transport</keyword>
<dbReference type="InterPro" id="IPR015151">
    <property type="entry name" value="B-adaptin_app_sub_C"/>
</dbReference>
<evidence type="ECO:0000256" key="6">
    <source>
        <dbReference type="SAM" id="MobiDB-lite"/>
    </source>
</evidence>
<dbReference type="InterPro" id="IPR011989">
    <property type="entry name" value="ARM-like"/>
</dbReference>
<evidence type="ECO:0000259" key="7">
    <source>
        <dbReference type="SMART" id="SM01020"/>
    </source>
</evidence>
<dbReference type="SMART" id="SM01020">
    <property type="entry name" value="B2-adapt-app_C"/>
    <property type="match status" value="1"/>
</dbReference>
<keyword evidence="5" id="KW-0472">Membrane</keyword>
<proteinExistence type="inferred from homology"/>
<accession>A0A4Y1QTX6</accession>
<dbReference type="InterPro" id="IPR002553">
    <property type="entry name" value="Clathrin/coatomer_adapt-like_N"/>
</dbReference>
<dbReference type="PANTHER" id="PTHR11134">
    <property type="entry name" value="ADAPTOR COMPLEX SUBUNIT BETA FAMILY MEMBER"/>
    <property type="match status" value="1"/>
</dbReference>
<dbReference type="InterPro" id="IPR016024">
    <property type="entry name" value="ARM-type_fold"/>
</dbReference>
<evidence type="ECO:0000313" key="8">
    <source>
        <dbReference type="EMBL" id="BBG95342.1"/>
    </source>
</evidence>
<dbReference type="Pfam" id="PF09066">
    <property type="entry name" value="B2-adapt-app_C"/>
    <property type="match status" value="1"/>
</dbReference>
<protein>
    <submittedName>
        <fullName evidence="8">Adaptin family protein</fullName>
    </submittedName>
</protein>
<dbReference type="EMBL" id="AP019297">
    <property type="protein sequence ID" value="BBG95342.1"/>
    <property type="molecule type" value="Genomic_DNA"/>
</dbReference>
<dbReference type="Gene3D" id="1.25.10.10">
    <property type="entry name" value="Leucine-rich Repeat Variant"/>
    <property type="match status" value="1"/>
</dbReference>
<evidence type="ECO:0000256" key="3">
    <source>
        <dbReference type="ARBA" id="ARBA00022448"/>
    </source>
</evidence>
<comment type="similarity">
    <text evidence="2">Belongs to the adaptor complexes large subunit family.</text>
</comment>
<dbReference type="SUPFAM" id="SSF48371">
    <property type="entry name" value="ARM repeat"/>
    <property type="match status" value="1"/>
</dbReference>